<proteinExistence type="predicted"/>
<protein>
    <submittedName>
        <fullName evidence="1">Uncharacterized protein</fullName>
    </submittedName>
</protein>
<organism evidence="1 2">
    <name type="scientific">Streptomyces regalis</name>
    <dbReference type="NCBI Taxonomy" id="68262"/>
    <lineage>
        <taxon>Bacteria</taxon>
        <taxon>Bacillati</taxon>
        <taxon>Actinomycetota</taxon>
        <taxon>Actinomycetes</taxon>
        <taxon>Kitasatosporales</taxon>
        <taxon>Streptomycetaceae</taxon>
        <taxon>Streptomyces</taxon>
    </lineage>
</organism>
<dbReference type="AlphaFoldDB" id="A0A0X3VD33"/>
<evidence type="ECO:0000313" key="2">
    <source>
        <dbReference type="Proteomes" id="UP000053923"/>
    </source>
</evidence>
<dbReference type="EMBL" id="LLZG01000050">
    <property type="protein sequence ID" value="KUL42679.1"/>
    <property type="molecule type" value="Genomic_DNA"/>
</dbReference>
<sequence length="69" mass="7472">MASGADHVVVHLSGEIATWGISATSGVWVLIHTQPKSGFLDMRIARAWPNTSFWMISSSCLKPETTVEA</sequence>
<keyword evidence="2" id="KW-1185">Reference proteome</keyword>
<evidence type="ECO:0000313" key="1">
    <source>
        <dbReference type="EMBL" id="KUL42679.1"/>
    </source>
</evidence>
<accession>A0A0X3VD33</accession>
<reference evidence="2" key="1">
    <citation type="submission" date="2015-10" db="EMBL/GenBank/DDBJ databases">
        <authorList>
            <person name="Ju K.-S."/>
            <person name="Doroghazi J.R."/>
            <person name="Metcalf W.W."/>
        </authorList>
    </citation>
    <scope>NUCLEOTIDE SEQUENCE [LARGE SCALE GENOMIC DNA]</scope>
    <source>
        <strain evidence="2">NRRL 3151</strain>
    </source>
</reference>
<gene>
    <name evidence="1" type="ORF">ADL12_09655</name>
</gene>
<name>A0A0X3VD33_9ACTN</name>
<comment type="caution">
    <text evidence="1">The sequence shown here is derived from an EMBL/GenBank/DDBJ whole genome shotgun (WGS) entry which is preliminary data.</text>
</comment>
<dbReference type="Proteomes" id="UP000053923">
    <property type="component" value="Unassembled WGS sequence"/>
</dbReference>